<feature type="transmembrane region" description="Helical" evidence="1">
    <location>
        <begin position="112"/>
        <end position="141"/>
    </location>
</feature>
<accession>A0A1R2CPC6</accession>
<name>A0A1R2CPC6_9CILI</name>
<gene>
    <name evidence="2" type="ORF">SteCoe_6713</name>
</gene>
<dbReference type="EMBL" id="MPUH01000094">
    <property type="protein sequence ID" value="OMJ90842.1"/>
    <property type="molecule type" value="Genomic_DNA"/>
</dbReference>
<evidence type="ECO:0000313" key="3">
    <source>
        <dbReference type="Proteomes" id="UP000187209"/>
    </source>
</evidence>
<sequence length="460" mass="51527">MEIQEEKFSQHFALIFNTILNPAILSIPYAFNFSGTILSSLVLIAFTFIGSLLTHMLIEIHYKAAHIQVAKDEGSEIHFGVLDIFSNQGKKISSSENAHLNRKVDTIYSITILLGTPFGLTIGILGTILNMILLIVSYVIFASTLALKIPFNAYETCDIYSEDDFFSGCRVVYFAYLCIFLILLNMYIVKGIDSQLFIQKTTCIARIFIVLTTIISSLIIVLKQSTVSTGDYKPFATNKNFDLNGFKEIIPVAIVCMIVQPQLASIYQLTGRTPSFSRMIKISLACCIFLLLPLGILVQSVVDKTDKDFTRNFKDYSAGFMWHLRPLYSLIIEHIIILLGPITAFSSALIIGTTFHNNWLNYFIEKKIEKKYTSCLIYFVITFIPFAFACFSPDFNVLIKIAGVIAVGSLVFIIPIAHIAGKSLSEFNSDCDINKYNKIGNLFVALIGVMLTITLIISYF</sequence>
<reference evidence="2 3" key="1">
    <citation type="submission" date="2016-11" db="EMBL/GenBank/DDBJ databases">
        <title>The macronuclear genome of Stentor coeruleus: a giant cell with tiny introns.</title>
        <authorList>
            <person name="Slabodnick M."/>
            <person name="Ruby J.G."/>
            <person name="Reiff S.B."/>
            <person name="Swart E.C."/>
            <person name="Gosai S."/>
            <person name="Prabakaran S."/>
            <person name="Witkowska E."/>
            <person name="Larue G.E."/>
            <person name="Fisher S."/>
            <person name="Freeman R.M."/>
            <person name="Gunawardena J."/>
            <person name="Chu W."/>
            <person name="Stover N.A."/>
            <person name="Gregory B.D."/>
            <person name="Nowacki M."/>
            <person name="Derisi J."/>
            <person name="Roy S.W."/>
            <person name="Marshall W.F."/>
            <person name="Sood P."/>
        </authorList>
    </citation>
    <scope>NUCLEOTIDE SEQUENCE [LARGE SCALE GENOMIC DNA]</scope>
    <source>
        <strain evidence="2">WM001</strain>
    </source>
</reference>
<dbReference type="PANTHER" id="PTHR16189">
    <property type="entry name" value="TRANSMEMBRANE PROTEIN 104-RELATED"/>
    <property type="match status" value="1"/>
</dbReference>
<evidence type="ECO:0000256" key="1">
    <source>
        <dbReference type="SAM" id="Phobius"/>
    </source>
</evidence>
<organism evidence="2 3">
    <name type="scientific">Stentor coeruleus</name>
    <dbReference type="NCBI Taxonomy" id="5963"/>
    <lineage>
        <taxon>Eukaryota</taxon>
        <taxon>Sar</taxon>
        <taxon>Alveolata</taxon>
        <taxon>Ciliophora</taxon>
        <taxon>Postciliodesmatophora</taxon>
        <taxon>Heterotrichea</taxon>
        <taxon>Heterotrichida</taxon>
        <taxon>Stentoridae</taxon>
        <taxon>Stentor</taxon>
    </lineage>
</organism>
<comment type="caution">
    <text evidence="2">The sequence shown here is derived from an EMBL/GenBank/DDBJ whole genome shotgun (WGS) entry which is preliminary data.</text>
</comment>
<feature type="transmembrane region" description="Helical" evidence="1">
    <location>
        <begin position="12"/>
        <end position="31"/>
    </location>
</feature>
<dbReference type="OrthoDB" id="294541at2759"/>
<feature type="transmembrane region" description="Helical" evidence="1">
    <location>
        <begin position="37"/>
        <end position="58"/>
    </location>
</feature>
<dbReference type="Proteomes" id="UP000187209">
    <property type="component" value="Unassembled WGS sequence"/>
</dbReference>
<keyword evidence="1" id="KW-1133">Transmembrane helix</keyword>
<feature type="transmembrane region" description="Helical" evidence="1">
    <location>
        <begin position="282"/>
        <end position="302"/>
    </location>
</feature>
<keyword evidence="1" id="KW-0472">Membrane</keyword>
<feature type="transmembrane region" description="Helical" evidence="1">
    <location>
        <begin position="171"/>
        <end position="189"/>
    </location>
</feature>
<feature type="transmembrane region" description="Helical" evidence="1">
    <location>
        <begin position="327"/>
        <end position="351"/>
    </location>
</feature>
<proteinExistence type="predicted"/>
<feature type="transmembrane region" description="Helical" evidence="1">
    <location>
        <begin position="439"/>
        <end position="459"/>
    </location>
</feature>
<evidence type="ECO:0008006" key="4">
    <source>
        <dbReference type="Google" id="ProtNLM"/>
    </source>
</evidence>
<protein>
    <recommendedName>
        <fullName evidence="4">Amino acid transporter transmembrane domain-containing protein</fullName>
    </recommendedName>
</protein>
<keyword evidence="1" id="KW-0812">Transmembrane</keyword>
<evidence type="ECO:0000313" key="2">
    <source>
        <dbReference type="EMBL" id="OMJ90842.1"/>
    </source>
</evidence>
<keyword evidence="3" id="KW-1185">Reference proteome</keyword>
<feature type="transmembrane region" description="Helical" evidence="1">
    <location>
        <begin position="201"/>
        <end position="222"/>
    </location>
</feature>
<feature type="transmembrane region" description="Helical" evidence="1">
    <location>
        <begin position="397"/>
        <end position="419"/>
    </location>
</feature>
<dbReference type="AlphaFoldDB" id="A0A1R2CPC6"/>
<feature type="transmembrane region" description="Helical" evidence="1">
    <location>
        <begin position="372"/>
        <end position="391"/>
    </location>
</feature>